<evidence type="ECO:0000256" key="4">
    <source>
        <dbReference type="SAM" id="Phobius"/>
    </source>
</evidence>
<comment type="subcellular location">
    <subcellularLocation>
        <location evidence="1">Membrane</location>
    </subcellularLocation>
</comment>
<evidence type="ECO:0000313" key="6">
    <source>
        <dbReference type="EMBL" id="KAJ7334491.1"/>
    </source>
</evidence>
<comment type="caution">
    <text evidence="6">The sequence shown here is derived from an EMBL/GenBank/DDBJ whole genome shotgun (WGS) entry which is preliminary data.</text>
</comment>
<evidence type="ECO:0000256" key="3">
    <source>
        <dbReference type="ARBA" id="ARBA00023180"/>
    </source>
</evidence>
<dbReference type="InterPro" id="IPR029865">
    <property type="entry name" value="KIAA0319-like"/>
</dbReference>
<protein>
    <recommendedName>
        <fullName evidence="5">MANSC domain-containing protein</fullName>
    </recommendedName>
</protein>
<gene>
    <name evidence="6" type="ORF">OS493_014812</name>
</gene>
<feature type="domain" description="MANSC" evidence="5">
    <location>
        <begin position="79"/>
        <end position="144"/>
    </location>
</feature>
<keyword evidence="4" id="KW-1133">Transmembrane helix</keyword>
<keyword evidence="3" id="KW-0325">Glycoprotein</keyword>
<dbReference type="EMBL" id="MU827784">
    <property type="protein sequence ID" value="KAJ7334491.1"/>
    <property type="molecule type" value="Genomic_DNA"/>
</dbReference>
<dbReference type="PANTHER" id="PTHR46182:SF2">
    <property type="entry name" value="FI19480P1"/>
    <property type="match status" value="1"/>
</dbReference>
<name>A0A9X0CH90_9CNID</name>
<dbReference type="PANTHER" id="PTHR46182">
    <property type="entry name" value="FI19480P1"/>
    <property type="match status" value="1"/>
</dbReference>
<evidence type="ECO:0000313" key="7">
    <source>
        <dbReference type="Proteomes" id="UP001163046"/>
    </source>
</evidence>
<organism evidence="6 7">
    <name type="scientific">Desmophyllum pertusum</name>
    <dbReference type="NCBI Taxonomy" id="174260"/>
    <lineage>
        <taxon>Eukaryota</taxon>
        <taxon>Metazoa</taxon>
        <taxon>Cnidaria</taxon>
        <taxon>Anthozoa</taxon>
        <taxon>Hexacorallia</taxon>
        <taxon>Scleractinia</taxon>
        <taxon>Caryophylliina</taxon>
        <taxon>Caryophylliidae</taxon>
        <taxon>Desmophyllum</taxon>
    </lineage>
</organism>
<dbReference type="InterPro" id="IPR013980">
    <property type="entry name" value="MANSC_dom"/>
</dbReference>
<proteinExistence type="predicted"/>
<feature type="transmembrane region" description="Helical" evidence="4">
    <location>
        <begin position="50"/>
        <end position="70"/>
    </location>
</feature>
<evidence type="ECO:0000256" key="1">
    <source>
        <dbReference type="ARBA" id="ARBA00004370"/>
    </source>
</evidence>
<dbReference type="GO" id="GO:0001764">
    <property type="term" value="P:neuron migration"/>
    <property type="evidence" value="ECO:0007669"/>
    <property type="project" value="TreeGrafter"/>
</dbReference>
<dbReference type="GO" id="GO:0031410">
    <property type="term" value="C:cytoplasmic vesicle"/>
    <property type="evidence" value="ECO:0007669"/>
    <property type="project" value="TreeGrafter"/>
</dbReference>
<dbReference type="Pfam" id="PF23597">
    <property type="entry name" value="KIAA0319_N"/>
    <property type="match status" value="1"/>
</dbReference>
<accession>A0A9X0CH90</accession>
<sequence length="230" mass="26164">MADEVQTEQRRRPRPIKRRFNNRWRWLAWTPVRILKQLTMERRSAELRRIAAVIFLLINFGVIISESLVIDDPGSTVICIAGNTAYNETFEKDIGAGVFTALNEANSVRSCVRRACNKRAGDVAFLVEKNCYMVRCYSQSSCRTGGLQRRVCSRFTSRHTHGSMLLQFLPTSLMYSRSKKNNQRGQIIRNIYGQAKSRWSQNASIKYSIIRGNDGNASNSDPIPSGIARP</sequence>
<dbReference type="GO" id="GO:0016020">
    <property type="term" value="C:membrane"/>
    <property type="evidence" value="ECO:0007669"/>
    <property type="project" value="UniProtKB-SubCell"/>
</dbReference>
<keyword evidence="4" id="KW-0812">Transmembrane</keyword>
<dbReference type="AlphaFoldDB" id="A0A9X0CH90"/>
<dbReference type="Proteomes" id="UP001163046">
    <property type="component" value="Unassembled WGS sequence"/>
</dbReference>
<keyword evidence="7" id="KW-1185">Reference proteome</keyword>
<evidence type="ECO:0000256" key="2">
    <source>
        <dbReference type="ARBA" id="ARBA00023136"/>
    </source>
</evidence>
<dbReference type="OrthoDB" id="5952955at2759"/>
<evidence type="ECO:0000259" key="5">
    <source>
        <dbReference type="Pfam" id="PF23597"/>
    </source>
</evidence>
<reference evidence="6" key="1">
    <citation type="submission" date="2023-01" db="EMBL/GenBank/DDBJ databases">
        <title>Genome assembly of the deep-sea coral Lophelia pertusa.</title>
        <authorList>
            <person name="Herrera S."/>
            <person name="Cordes E."/>
        </authorList>
    </citation>
    <scope>NUCLEOTIDE SEQUENCE</scope>
    <source>
        <strain evidence="6">USNM1676648</strain>
        <tissue evidence="6">Polyp</tissue>
    </source>
</reference>
<keyword evidence="2 4" id="KW-0472">Membrane</keyword>